<evidence type="ECO:0000256" key="1">
    <source>
        <dbReference type="ARBA" id="ARBA00022448"/>
    </source>
</evidence>
<dbReference type="AlphaFoldDB" id="A0A9D1DEW6"/>
<dbReference type="InterPro" id="IPR047641">
    <property type="entry name" value="ABC_transpr_MalK/UgpC-like"/>
</dbReference>
<evidence type="ECO:0000256" key="3">
    <source>
        <dbReference type="ARBA" id="ARBA00022840"/>
    </source>
</evidence>
<dbReference type="CDD" id="cd03301">
    <property type="entry name" value="ABC_MalK_N"/>
    <property type="match status" value="1"/>
</dbReference>
<evidence type="ECO:0000259" key="4">
    <source>
        <dbReference type="PROSITE" id="PS50893"/>
    </source>
</evidence>
<dbReference type="GO" id="GO:0055052">
    <property type="term" value="C:ATP-binding cassette (ABC) transporter complex, substrate-binding subunit-containing"/>
    <property type="evidence" value="ECO:0007669"/>
    <property type="project" value="TreeGrafter"/>
</dbReference>
<evidence type="ECO:0000256" key="2">
    <source>
        <dbReference type="ARBA" id="ARBA00022741"/>
    </source>
</evidence>
<gene>
    <name evidence="5" type="primary">ugpC</name>
    <name evidence="5" type="ORF">IAB89_01325</name>
</gene>
<dbReference type="GO" id="GO:0016887">
    <property type="term" value="F:ATP hydrolysis activity"/>
    <property type="evidence" value="ECO:0007669"/>
    <property type="project" value="InterPro"/>
</dbReference>
<dbReference type="Pfam" id="PF03459">
    <property type="entry name" value="TOBE"/>
    <property type="match status" value="1"/>
</dbReference>
<dbReference type="InterPro" id="IPR003593">
    <property type="entry name" value="AAA+_ATPase"/>
</dbReference>
<accession>A0A9D1DEW6</accession>
<dbReference type="Proteomes" id="UP000824242">
    <property type="component" value="Unassembled WGS sequence"/>
</dbReference>
<dbReference type="InterPro" id="IPR012340">
    <property type="entry name" value="NA-bd_OB-fold"/>
</dbReference>
<dbReference type="InterPro" id="IPR005116">
    <property type="entry name" value="Transp-assoc_OB_typ1"/>
</dbReference>
<dbReference type="FunFam" id="3.40.50.300:FF:000042">
    <property type="entry name" value="Maltose/maltodextrin ABC transporter, ATP-binding protein"/>
    <property type="match status" value="1"/>
</dbReference>
<sequence>MASVSLKNVYKIYDGGVTAVTDFNLEIADKEFIILVGPSGCGKSTTLRMIAGLEEISKGELYIGETLANDVAPKDRDIAMVFQNYALYPHMTVFDNMAFGLKLRKTPKDEIKRRVEEAARILDISHLLDRKPKALSGGQRQRVALGRAIVRDPKVFLLDEPLSNLDAKLRAQMRTEISKLHKRLGTTFIYVTHDQTEAMTMGDRIVVMKDGFIQQVDTPQNLYDYPCNEFVAGFMGSPQMNFINASIAKNGADYALTFGQYSIKIPAAKYKDVDMGAYVGKEVVFGIRPEDVHDEPDFLAKVSDGIVEADVEVTELMGAETYLYLTCEGNSITARVEPTSTAKANDKIKIAFDLNKMHLFDKETEKTILN</sequence>
<dbReference type="PANTHER" id="PTHR43875">
    <property type="entry name" value="MALTODEXTRIN IMPORT ATP-BINDING PROTEIN MSMX"/>
    <property type="match status" value="1"/>
</dbReference>
<dbReference type="Gene3D" id="2.40.50.140">
    <property type="entry name" value="Nucleic acid-binding proteins"/>
    <property type="match status" value="1"/>
</dbReference>
<reference evidence="5" key="1">
    <citation type="submission" date="2020-10" db="EMBL/GenBank/DDBJ databases">
        <authorList>
            <person name="Gilroy R."/>
        </authorList>
    </citation>
    <scope>NUCLEOTIDE SEQUENCE</scope>
    <source>
        <strain evidence="5">ChiSxjej1B13-7958</strain>
    </source>
</reference>
<evidence type="ECO:0000313" key="6">
    <source>
        <dbReference type="Proteomes" id="UP000824242"/>
    </source>
</evidence>
<dbReference type="InterPro" id="IPR008995">
    <property type="entry name" value="Mo/tungstate-bd_C_term_dom"/>
</dbReference>
<dbReference type="GO" id="GO:0140359">
    <property type="term" value="F:ABC-type transporter activity"/>
    <property type="evidence" value="ECO:0007669"/>
    <property type="project" value="InterPro"/>
</dbReference>
<proteinExistence type="predicted"/>
<dbReference type="GO" id="GO:0008643">
    <property type="term" value="P:carbohydrate transport"/>
    <property type="evidence" value="ECO:0007669"/>
    <property type="project" value="InterPro"/>
</dbReference>
<dbReference type="InterPro" id="IPR040582">
    <property type="entry name" value="OB_MalK-like"/>
</dbReference>
<dbReference type="InterPro" id="IPR015855">
    <property type="entry name" value="ABC_transpr_MalK-like"/>
</dbReference>
<dbReference type="PROSITE" id="PS50893">
    <property type="entry name" value="ABC_TRANSPORTER_2"/>
    <property type="match status" value="1"/>
</dbReference>
<dbReference type="InterPro" id="IPR003439">
    <property type="entry name" value="ABC_transporter-like_ATP-bd"/>
</dbReference>
<dbReference type="Gene3D" id="2.40.50.100">
    <property type="match status" value="1"/>
</dbReference>
<protein>
    <submittedName>
        <fullName evidence="5">Sn-glycerol-3-phosphate ABC transporter ATP-binding protein UgpC</fullName>
    </submittedName>
</protein>
<dbReference type="NCBIfam" id="NF008653">
    <property type="entry name" value="PRK11650.1"/>
    <property type="match status" value="1"/>
</dbReference>
<dbReference type="Pfam" id="PF17912">
    <property type="entry name" value="OB_MalK"/>
    <property type="match status" value="1"/>
</dbReference>
<dbReference type="SUPFAM" id="SSF52540">
    <property type="entry name" value="P-loop containing nucleoside triphosphate hydrolases"/>
    <property type="match status" value="1"/>
</dbReference>
<comment type="caution">
    <text evidence="5">The sequence shown here is derived from an EMBL/GenBank/DDBJ whole genome shotgun (WGS) entry which is preliminary data.</text>
</comment>
<reference evidence="5" key="2">
    <citation type="journal article" date="2021" name="PeerJ">
        <title>Extensive microbial diversity within the chicken gut microbiome revealed by metagenomics and culture.</title>
        <authorList>
            <person name="Gilroy R."/>
            <person name="Ravi A."/>
            <person name="Getino M."/>
            <person name="Pursley I."/>
            <person name="Horton D.L."/>
            <person name="Alikhan N.F."/>
            <person name="Baker D."/>
            <person name="Gharbi K."/>
            <person name="Hall N."/>
            <person name="Watson M."/>
            <person name="Adriaenssens E.M."/>
            <person name="Foster-Nyarko E."/>
            <person name="Jarju S."/>
            <person name="Secka A."/>
            <person name="Antonio M."/>
            <person name="Oren A."/>
            <person name="Chaudhuri R.R."/>
            <person name="La Ragione R."/>
            <person name="Hildebrand F."/>
            <person name="Pallen M.J."/>
        </authorList>
    </citation>
    <scope>NUCLEOTIDE SEQUENCE</scope>
    <source>
        <strain evidence="5">ChiSxjej1B13-7958</strain>
    </source>
</reference>
<dbReference type="Gene3D" id="3.40.50.300">
    <property type="entry name" value="P-loop containing nucleotide triphosphate hydrolases"/>
    <property type="match status" value="1"/>
</dbReference>
<dbReference type="SUPFAM" id="SSF50331">
    <property type="entry name" value="MOP-like"/>
    <property type="match status" value="1"/>
</dbReference>
<dbReference type="GO" id="GO:0005524">
    <property type="term" value="F:ATP binding"/>
    <property type="evidence" value="ECO:0007669"/>
    <property type="project" value="UniProtKB-KW"/>
</dbReference>
<dbReference type="Pfam" id="PF00005">
    <property type="entry name" value="ABC_tran"/>
    <property type="match status" value="1"/>
</dbReference>
<dbReference type="PROSITE" id="PS00211">
    <property type="entry name" value="ABC_TRANSPORTER_1"/>
    <property type="match status" value="1"/>
</dbReference>
<name>A0A9D1DEW6_9FIRM</name>
<dbReference type="PANTHER" id="PTHR43875:SF1">
    <property type="entry name" value="OSMOPROTECTIVE COMPOUNDS UPTAKE ATP-BINDING PROTEIN GGTA"/>
    <property type="match status" value="1"/>
</dbReference>
<dbReference type="InterPro" id="IPR027417">
    <property type="entry name" value="P-loop_NTPase"/>
</dbReference>
<feature type="domain" description="ABC transporter" evidence="4">
    <location>
        <begin position="4"/>
        <end position="235"/>
    </location>
</feature>
<keyword evidence="1" id="KW-0813">Transport</keyword>
<dbReference type="SMART" id="SM00382">
    <property type="entry name" value="AAA"/>
    <property type="match status" value="1"/>
</dbReference>
<keyword evidence="3 5" id="KW-0067">ATP-binding</keyword>
<organism evidence="5 6">
    <name type="scientific">Candidatus Caccousia avicola</name>
    <dbReference type="NCBI Taxonomy" id="2840721"/>
    <lineage>
        <taxon>Bacteria</taxon>
        <taxon>Bacillati</taxon>
        <taxon>Bacillota</taxon>
        <taxon>Clostridia</taxon>
        <taxon>Eubacteriales</taxon>
        <taxon>Oscillospiraceae</taxon>
        <taxon>Oscillospiraceae incertae sedis</taxon>
        <taxon>Candidatus Caccousia</taxon>
    </lineage>
</organism>
<dbReference type="EMBL" id="DVGZ01000014">
    <property type="protein sequence ID" value="HIR46289.1"/>
    <property type="molecule type" value="Genomic_DNA"/>
</dbReference>
<dbReference type="InterPro" id="IPR017871">
    <property type="entry name" value="ABC_transporter-like_CS"/>
</dbReference>
<keyword evidence="2" id="KW-0547">Nucleotide-binding</keyword>
<evidence type="ECO:0000313" key="5">
    <source>
        <dbReference type="EMBL" id="HIR46289.1"/>
    </source>
</evidence>